<name>A0A1H1PEA8_9FLAO</name>
<dbReference type="AlphaFoldDB" id="A0A1H1PEA8"/>
<evidence type="ECO:0000313" key="2">
    <source>
        <dbReference type="Proteomes" id="UP000198858"/>
    </source>
</evidence>
<protein>
    <submittedName>
        <fullName evidence="1">CarboxypepD_reg-like domain-containing protein</fullName>
    </submittedName>
</protein>
<dbReference type="Proteomes" id="UP000198858">
    <property type="component" value="Chromosome I"/>
</dbReference>
<dbReference type="STRING" id="1250231.SAMN04488552_2078"/>
<organism evidence="1 2">
    <name type="scientific">Christiangramia echinicola</name>
    <dbReference type="NCBI Taxonomy" id="279359"/>
    <lineage>
        <taxon>Bacteria</taxon>
        <taxon>Pseudomonadati</taxon>
        <taxon>Bacteroidota</taxon>
        <taxon>Flavobacteriia</taxon>
        <taxon>Flavobacteriales</taxon>
        <taxon>Flavobacteriaceae</taxon>
        <taxon>Christiangramia</taxon>
    </lineage>
</organism>
<sequence length="257" mass="29288">MLSIFISGFTALAQESVMLTGQIEAKSTYIDKIHVINLSLEKGVVTNPKGEFQIIARENDSLYISSVQFQNKTIVVSPKMIEDQKISIQLYDDVNELAEVVIDDIKLSGNLANDLGKISITEVEEKYKLQNELNRFLQKDRELNPYVKPLANGGVRLDKIANAVIDKLSKDKPVNYSSREIANKSIAIVGQEFFREDLNLNENEICNFVYFCTEDARFKRLVLNNNAFVLIEYFQTRIEDFRERRGSILNKPGQIPS</sequence>
<evidence type="ECO:0000313" key="1">
    <source>
        <dbReference type="EMBL" id="SDS09447.1"/>
    </source>
</evidence>
<keyword evidence="2" id="KW-1185">Reference proteome</keyword>
<dbReference type="EMBL" id="LT629745">
    <property type="protein sequence ID" value="SDS09447.1"/>
    <property type="molecule type" value="Genomic_DNA"/>
</dbReference>
<accession>A0A1H1PEA8</accession>
<proteinExistence type="predicted"/>
<dbReference type="Pfam" id="PF13715">
    <property type="entry name" value="CarbopepD_reg_2"/>
    <property type="match status" value="1"/>
</dbReference>
<gene>
    <name evidence="1" type="ORF">SAMN04488552_2078</name>
</gene>
<reference evidence="1 2" key="1">
    <citation type="submission" date="2016-10" db="EMBL/GenBank/DDBJ databases">
        <authorList>
            <person name="Varghese N."/>
            <person name="Submissions S."/>
        </authorList>
    </citation>
    <scope>NUCLEOTIDE SEQUENCE [LARGE SCALE GENOMIC DNA]</scope>
    <source>
        <strain evidence="1 2">Mar_2010_102</strain>
    </source>
</reference>